<evidence type="ECO:0000313" key="3">
    <source>
        <dbReference type="EMBL" id="SDS34509.1"/>
    </source>
</evidence>
<accession>A0A1H1RHW5</accession>
<comment type="similarity">
    <text evidence="1">Belongs to the universal stress protein A family.</text>
</comment>
<evidence type="ECO:0000259" key="2">
    <source>
        <dbReference type="Pfam" id="PF00582"/>
    </source>
</evidence>
<evidence type="ECO:0000313" key="4">
    <source>
        <dbReference type="Proteomes" id="UP000198983"/>
    </source>
</evidence>
<dbReference type="Pfam" id="PF00582">
    <property type="entry name" value="Usp"/>
    <property type="match status" value="1"/>
</dbReference>
<sequence>MGKDGRFGGGFRQVRRRPERPGLVSDVCGNEPDMTSRTDTEASRIVVGFDGSPCSERALKWAAGEARAHGARVEVICAWEPVTRVAPPFFVYADEEFEAEARSILDAAAGRVGADSPVELETKAVMAHPAAALIEASRGALLVVVGSRGHGGVAGTLLGSVSQRVAMHAYCPVVIVRADD</sequence>
<dbReference type="Proteomes" id="UP000198983">
    <property type="component" value="Chromosome I"/>
</dbReference>
<dbReference type="EMBL" id="LT629732">
    <property type="protein sequence ID" value="SDS34509.1"/>
    <property type="molecule type" value="Genomic_DNA"/>
</dbReference>
<dbReference type="STRING" id="117157.SAMN04489717_2397"/>
<dbReference type="SUPFAM" id="SSF52402">
    <property type="entry name" value="Adenine nucleotide alpha hydrolases-like"/>
    <property type="match status" value="1"/>
</dbReference>
<gene>
    <name evidence="3" type="ORF">SAMN04489717_2397</name>
</gene>
<name>A0A1H1RHW5_9ACTN</name>
<keyword evidence="4" id="KW-1185">Reference proteome</keyword>
<dbReference type="PANTHER" id="PTHR46268">
    <property type="entry name" value="STRESS RESPONSE PROTEIN NHAX"/>
    <property type="match status" value="1"/>
</dbReference>
<reference evidence="3 4" key="1">
    <citation type="submission" date="2016-10" db="EMBL/GenBank/DDBJ databases">
        <authorList>
            <person name="de Groot N.N."/>
        </authorList>
    </citation>
    <scope>NUCLEOTIDE SEQUENCE [LARGE SCALE GENOMIC DNA]</scope>
    <source>
        <strain evidence="3 4">DSM 22024</strain>
    </source>
</reference>
<evidence type="ECO:0000256" key="1">
    <source>
        <dbReference type="ARBA" id="ARBA00008791"/>
    </source>
</evidence>
<dbReference type="InterPro" id="IPR014729">
    <property type="entry name" value="Rossmann-like_a/b/a_fold"/>
</dbReference>
<dbReference type="InterPro" id="IPR006015">
    <property type="entry name" value="Universal_stress_UspA"/>
</dbReference>
<dbReference type="PANTHER" id="PTHR46268:SF6">
    <property type="entry name" value="UNIVERSAL STRESS PROTEIN UP12"/>
    <property type="match status" value="1"/>
</dbReference>
<dbReference type="AlphaFoldDB" id="A0A1H1RHW5"/>
<feature type="domain" description="UspA" evidence="2">
    <location>
        <begin position="44"/>
        <end position="177"/>
    </location>
</feature>
<protein>
    <submittedName>
        <fullName evidence="3">Nucleotide-binding universal stress protein, UspA family</fullName>
    </submittedName>
</protein>
<proteinExistence type="inferred from homology"/>
<dbReference type="Gene3D" id="3.40.50.620">
    <property type="entry name" value="HUPs"/>
    <property type="match status" value="1"/>
</dbReference>
<organism evidence="3 4">
    <name type="scientific">Actinopolymorpha singaporensis</name>
    <dbReference type="NCBI Taxonomy" id="117157"/>
    <lineage>
        <taxon>Bacteria</taxon>
        <taxon>Bacillati</taxon>
        <taxon>Actinomycetota</taxon>
        <taxon>Actinomycetes</taxon>
        <taxon>Propionibacteriales</taxon>
        <taxon>Actinopolymorphaceae</taxon>
        <taxon>Actinopolymorpha</taxon>
    </lineage>
</organism>
<dbReference type="PRINTS" id="PR01438">
    <property type="entry name" value="UNVRSLSTRESS"/>
</dbReference>
<dbReference type="InterPro" id="IPR006016">
    <property type="entry name" value="UspA"/>
</dbReference>